<feature type="chain" id="PRO_5002691072" description="Xylan alpha-1,2-glucuronidase" evidence="11">
    <location>
        <begin position="27"/>
        <end position="703"/>
    </location>
</feature>
<evidence type="ECO:0000256" key="9">
    <source>
        <dbReference type="RuleBase" id="RU361198"/>
    </source>
</evidence>
<dbReference type="SUPFAM" id="SSF51445">
    <property type="entry name" value="(Trans)glycosidases"/>
    <property type="match status" value="1"/>
</dbReference>
<dbReference type="STRING" id="313628.LNTAR_22334"/>
<dbReference type="EMBL" id="ABCK01000002">
    <property type="protein sequence ID" value="EDM29175.1"/>
    <property type="molecule type" value="Genomic_DNA"/>
</dbReference>
<comment type="similarity">
    <text evidence="1 7 9">Belongs to the glycosyl hydrolase 67 family.</text>
</comment>
<dbReference type="RefSeq" id="WP_007276905.1">
    <property type="nucleotide sequence ID" value="NZ_ABCK01000002.1"/>
</dbReference>
<dbReference type="Gene3D" id="3.30.379.10">
    <property type="entry name" value="Chitobiase/beta-hexosaminidase domain 2-like"/>
    <property type="match status" value="1"/>
</dbReference>
<dbReference type="InterPro" id="IPR011100">
    <property type="entry name" value="Glyco_hydro_67_cat"/>
</dbReference>
<evidence type="ECO:0000256" key="7">
    <source>
        <dbReference type="PIRNR" id="PIRNR029900"/>
    </source>
</evidence>
<proteinExistence type="inferred from homology"/>
<dbReference type="InterPro" id="IPR029018">
    <property type="entry name" value="Hex-like_dom2"/>
</dbReference>
<dbReference type="EC" id="3.2.1.131" evidence="9"/>
<feature type="region of interest" description="Disordered" evidence="10">
    <location>
        <begin position="558"/>
        <end position="590"/>
    </location>
</feature>
<evidence type="ECO:0000256" key="3">
    <source>
        <dbReference type="ARBA" id="ARBA00022801"/>
    </source>
</evidence>
<keyword evidence="6 9" id="KW-0624">Polysaccharide degradation</keyword>
<evidence type="ECO:0000256" key="10">
    <source>
        <dbReference type="SAM" id="MobiDB-lite"/>
    </source>
</evidence>
<dbReference type="Gene3D" id="3.90.1330.10">
    <property type="entry name" value="Alpha-glucuronidase, C-terminal domain"/>
    <property type="match status" value="1"/>
</dbReference>
<feature type="active site" description="Proton acceptor" evidence="8">
    <location>
        <position position="391"/>
    </location>
</feature>
<dbReference type="Proteomes" id="UP000004947">
    <property type="component" value="Unassembled WGS sequence"/>
</dbReference>
<dbReference type="GO" id="GO:0005576">
    <property type="term" value="C:extracellular region"/>
    <property type="evidence" value="ECO:0007669"/>
    <property type="project" value="InterPro"/>
</dbReference>
<evidence type="ECO:0000256" key="5">
    <source>
        <dbReference type="ARBA" id="ARBA00023295"/>
    </source>
</evidence>
<dbReference type="InterPro" id="IPR017853">
    <property type="entry name" value="GH"/>
</dbReference>
<comment type="subunit">
    <text evidence="9">Homodimer.</text>
</comment>
<evidence type="ECO:0000256" key="6">
    <source>
        <dbReference type="ARBA" id="ARBA00023326"/>
    </source>
</evidence>
<dbReference type="GO" id="GO:0045493">
    <property type="term" value="P:xylan catabolic process"/>
    <property type="evidence" value="ECO:0007669"/>
    <property type="project" value="UniProtKB-KW"/>
</dbReference>
<dbReference type="PIRSF" id="PIRSF029900">
    <property type="entry name" value="Alpha-glucuronds"/>
    <property type="match status" value="1"/>
</dbReference>
<protein>
    <recommendedName>
        <fullName evidence="9">Xylan alpha-1,2-glucuronidase</fullName>
        <ecNumber evidence="9">3.2.1.131</ecNumber>
    </recommendedName>
</protein>
<dbReference type="PANTHER" id="PTHR39207">
    <property type="entry name" value="ALPHA-GLUCURONIDASE A"/>
    <property type="match status" value="1"/>
</dbReference>
<evidence type="ECO:0000256" key="2">
    <source>
        <dbReference type="ARBA" id="ARBA00022651"/>
    </source>
</evidence>
<comment type="caution">
    <text evidence="15">The sequence shown here is derived from an EMBL/GenBank/DDBJ whole genome shotgun (WGS) entry which is preliminary data.</text>
</comment>
<evidence type="ECO:0000256" key="8">
    <source>
        <dbReference type="PIRSR" id="PIRSR029900-1"/>
    </source>
</evidence>
<dbReference type="GO" id="GO:0033939">
    <property type="term" value="F:xylan alpha-1,2-glucuronosidase activity"/>
    <property type="evidence" value="ECO:0007669"/>
    <property type="project" value="UniProtKB-EC"/>
</dbReference>
<dbReference type="Pfam" id="PF03648">
    <property type="entry name" value="Glyco_hydro_67N"/>
    <property type="match status" value="1"/>
</dbReference>
<feature type="signal peptide" evidence="11">
    <location>
        <begin position="1"/>
        <end position="26"/>
    </location>
</feature>
<keyword evidence="5 7" id="KW-0326">Glycosidase</keyword>
<dbReference type="InterPro" id="IPR037054">
    <property type="entry name" value="A-glucoronidase_C_sf"/>
</dbReference>
<keyword evidence="3 7" id="KW-0378">Hydrolase</keyword>
<dbReference type="AlphaFoldDB" id="A6DG58"/>
<dbReference type="InterPro" id="IPR011099">
    <property type="entry name" value="Glyco_hydro_67_C"/>
</dbReference>
<evidence type="ECO:0000259" key="14">
    <source>
        <dbReference type="Pfam" id="PF07488"/>
    </source>
</evidence>
<name>A6DG58_9BACT</name>
<dbReference type="GO" id="GO:0046559">
    <property type="term" value="F:alpha-glucuronidase activity"/>
    <property type="evidence" value="ECO:0007669"/>
    <property type="project" value="InterPro"/>
</dbReference>
<reference evidence="15 16" key="1">
    <citation type="journal article" date="2010" name="J. Bacteriol.">
        <title>Genome sequence of Lentisphaera araneosa HTCC2155T, the type species of the order Lentisphaerales in the phylum Lentisphaerae.</title>
        <authorList>
            <person name="Thrash J.C."/>
            <person name="Cho J.C."/>
            <person name="Vergin K.L."/>
            <person name="Morris R.M."/>
            <person name="Giovannoni S.J."/>
        </authorList>
    </citation>
    <scope>NUCLEOTIDE SEQUENCE [LARGE SCALE GENOMIC DNA]</scope>
    <source>
        <strain evidence="15 16">HTCC2155</strain>
    </source>
</reference>
<feature type="domain" description="Glycosyl hydrolase family 67 catalytic" evidence="14">
    <location>
        <begin position="148"/>
        <end position="479"/>
    </location>
</feature>
<evidence type="ECO:0000313" key="16">
    <source>
        <dbReference type="Proteomes" id="UP000004947"/>
    </source>
</evidence>
<dbReference type="Gene3D" id="3.20.20.80">
    <property type="entry name" value="Glycosidases"/>
    <property type="match status" value="1"/>
</dbReference>
<dbReference type="InterPro" id="IPR011395">
    <property type="entry name" value="Glyco_hydro_67_aGlcAse"/>
</dbReference>
<accession>A6DG58</accession>
<evidence type="ECO:0000259" key="13">
    <source>
        <dbReference type="Pfam" id="PF07477"/>
    </source>
</evidence>
<keyword evidence="4 9" id="KW-0119">Carbohydrate metabolism</keyword>
<evidence type="ECO:0000256" key="1">
    <source>
        <dbReference type="ARBA" id="ARBA00008833"/>
    </source>
</evidence>
<evidence type="ECO:0000313" key="15">
    <source>
        <dbReference type="EMBL" id="EDM29175.1"/>
    </source>
</evidence>
<dbReference type="InterPro" id="IPR005154">
    <property type="entry name" value="Glyco_hydro_67_aGlcAse_N"/>
</dbReference>
<feature type="active site" description="Proton acceptor" evidence="8">
    <location>
        <position position="419"/>
    </location>
</feature>
<feature type="active site" description="Proton donor" evidence="8">
    <location>
        <position position="316"/>
    </location>
</feature>
<dbReference type="SUPFAM" id="SSF55545">
    <property type="entry name" value="beta-N-acetylhexosaminidase-like domain"/>
    <property type="match status" value="1"/>
</dbReference>
<feature type="domain" description="Alpha glucuronidase N-terminal" evidence="12">
    <location>
        <begin position="32"/>
        <end position="143"/>
    </location>
</feature>
<organism evidence="15 16">
    <name type="scientific">Lentisphaera araneosa HTCC2155</name>
    <dbReference type="NCBI Taxonomy" id="313628"/>
    <lineage>
        <taxon>Bacteria</taxon>
        <taxon>Pseudomonadati</taxon>
        <taxon>Lentisphaerota</taxon>
        <taxon>Lentisphaeria</taxon>
        <taxon>Lentisphaerales</taxon>
        <taxon>Lentisphaeraceae</taxon>
        <taxon>Lentisphaera</taxon>
    </lineage>
</organism>
<feature type="domain" description="Glycosyl hydrolase family 67 C-terminal" evidence="13">
    <location>
        <begin position="480"/>
        <end position="699"/>
    </location>
</feature>
<evidence type="ECO:0000256" key="4">
    <source>
        <dbReference type="ARBA" id="ARBA00023277"/>
    </source>
</evidence>
<keyword evidence="16" id="KW-1185">Reference proteome</keyword>
<dbReference type="Pfam" id="PF07488">
    <property type="entry name" value="Glyco_hydro_67M"/>
    <property type="match status" value="1"/>
</dbReference>
<evidence type="ECO:0000256" key="11">
    <source>
        <dbReference type="SAM" id="SignalP"/>
    </source>
</evidence>
<dbReference type="PANTHER" id="PTHR39207:SF1">
    <property type="entry name" value="ALPHA-GLUCURONIDASE A"/>
    <property type="match status" value="1"/>
</dbReference>
<sequence length="703" mass="80239">MTKKAKMIYSLTCLFSLICTAHSSNAPSSYRAWLSYQKIDKQKILNTYQNLFQELSVAGKSPIIQSSINELQIGLKAILQTDLKISNSFSKGLIIGTAKELSMKGIDLDVSNLSSEGFLLQSDNQKLILSAKSDLGLLYGAFHILRLIQTQQALNTLDLKENPKIQHRLLNHWDNPGTVPEGRSYVERGYAGDSIFKWDELSKHEQRYIDYCRMLASTGINGSVMNNVNTAKKGLEGWKLLTPEYLPKLKYLAGIFRQYGIKMYISVNFFSPVIVGGLPEANPNDPKVQKWWNDKANEIYKEIPDFGGYLVKADSEGEPGPMKYGLTHADGANLLARSLKPHGGIVMWRAFVYGHKKSNPDRAAQPYDLFKPIDGKFDDNAIVQIKNGPHDFQVREPVSTLFSAMPKTNQMLELQITQEYTGHERHVCYLVPQWKTIFDFDTHAKGKGTEIKKILSGQVYKYKHAGIAGVSNIGDDTNWTGHLLAQANFYGFGRLSWNPDLSTEEITAEWIKQTFGHNKKIMKVVSKILNTSWRTYEDYTMPLGIGFMSNGCPDNDESHFRPDPAKRKKYHKADKKGLGYDRTKNSKGHSHYAGQYHKPVYDMYKNVETCPEELLLFFHHLPYTHKLKSGKTIIQHIYDAHNDGVKQVENYYKEWQSLNGLMDAERFEEVSLKLKEQIKYAAEWRDSINSYFYKLSKIKEINK</sequence>
<gene>
    <name evidence="15" type="ORF">LNTAR_22334</name>
</gene>
<evidence type="ECO:0000259" key="12">
    <source>
        <dbReference type="Pfam" id="PF03648"/>
    </source>
</evidence>
<dbReference type="eggNOG" id="COG3661">
    <property type="taxonomic scope" value="Bacteria"/>
</dbReference>
<comment type="catalytic activity">
    <reaction evidence="9">
        <text>Hydrolysis of (1-&gt;2)-alpha-D-(4-O-methyl)glucuronosyl links in the main chain of hardwood xylans.</text>
        <dbReference type="EC" id="3.2.1.131"/>
    </reaction>
</comment>
<feature type="compositionally biased region" description="Basic and acidic residues" evidence="10">
    <location>
        <begin position="575"/>
        <end position="584"/>
    </location>
</feature>
<keyword evidence="11" id="KW-0732">Signal</keyword>
<keyword evidence="2 7" id="KW-0858">Xylan degradation</keyword>
<dbReference type="Pfam" id="PF07477">
    <property type="entry name" value="Glyco_hydro_67C"/>
    <property type="match status" value="1"/>
</dbReference>